<sequence>MERMESTGLLGGLTFDTIRKGQMLNGGGAKALLLAVVGSSRFIEEITEISKILFNR</sequence>
<dbReference type="EMBL" id="CALTRL010002194">
    <property type="protein sequence ID" value="CAH7674970.1"/>
    <property type="molecule type" value="Genomic_DNA"/>
</dbReference>
<keyword evidence="2" id="KW-1185">Reference proteome</keyword>
<comment type="caution">
    <text evidence="1">The sequence shown here is derived from an EMBL/GenBank/DDBJ whole genome shotgun (WGS) entry which is preliminary data.</text>
</comment>
<gene>
    <name evidence="1" type="ORF">PPACK8108_LOCUS9926</name>
</gene>
<evidence type="ECO:0000313" key="2">
    <source>
        <dbReference type="Proteomes" id="UP001153365"/>
    </source>
</evidence>
<dbReference type="AlphaFoldDB" id="A0AAV0B021"/>
<organism evidence="1 2">
    <name type="scientific">Phakopsora pachyrhizi</name>
    <name type="common">Asian soybean rust disease fungus</name>
    <dbReference type="NCBI Taxonomy" id="170000"/>
    <lineage>
        <taxon>Eukaryota</taxon>
        <taxon>Fungi</taxon>
        <taxon>Dikarya</taxon>
        <taxon>Basidiomycota</taxon>
        <taxon>Pucciniomycotina</taxon>
        <taxon>Pucciniomycetes</taxon>
        <taxon>Pucciniales</taxon>
        <taxon>Phakopsoraceae</taxon>
        <taxon>Phakopsora</taxon>
    </lineage>
</organism>
<accession>A0AAV0B021</accession>
<proteinExistence type="predicted"/>
<name>A0AAV0B021_PHAPC</name>
<reference evidence="1" key="1">
    <citation type="submission" date="2022-06" db="EMBL/GenBank/DDBJ databases">
        <authorList>
            <consortium name="SYNGENTA / RWTH Aachen University"/>
        </authorList>
    </citation>
    <scope>NUCLEOTIDE SEQUENCE</scope>
</reference>
<dbReference type="Proteomes" id="UP001153365">
    <property type="component" value="Unassembled WGS sequence"/>
</dbReference>
<evidence type="ECO:0000313" key="1">
    <source>
        <dbReference type="EMBL" id="CAH7674970.1"/>
    </source>
</evidence>
<protein>
    <submittedName>
        <fullName evidence="1">Uncharacterized protein</fullName>
    </submittedName>
</protein>